<evidence type="ECO:0000313" key="2">
    <source>
        <dbReference type="EMBL" id="EAJ5682225.1"/>
    </source>
</evidence>
<dbReference type="CDD" id="cd06532">
    <property type="entry name" value="Glyco_transf_25"/>
    <property type="match status" value="1"/>
</dbReference>
<feature type="domain" description="Glycosyl transferase family 25" evidence="1">
    <location>
        <begin position="2"/>
        <end position="189"/>
    </location>
</feature>
<keyword evidence="2" id="KW-0808">Transferase</keyword>
<dbReference type="InterPro" id="IPR002654">
    <property type="entry name" value="Glyco_trans_25"/>
</dbReference>
<dbReference type="Pfam" id="PF01755">
    <property type="entry name" value="Glyco_transf_25"/>
    <property type="match status" value="1"/>
</dbReference>
<dbReference type="AlphaFoldDB" id="A0A7U8BI44"/>
<gene>
    <name evidence="2" type="ORF">BXA13_07940</name>
</gene>
<proteinExistence type="predicted"/>
<comment type="caution">
    <text evidence="2">The sequence shown here is derived from an EMBL/GenBank/DDBJ whole genome shotgun (WGS) entry which is preliminary data.</text>
</comment>
<organism evidence="2 3">
    <name type="scientific">Campylobacter lari</name>
    <dbReference type="NCBI Taxonomy" id="201"/>
    <lineage>
        <taxon>Bacteria</taxon>
        <taxon>Pseudomonadati</taxon>
        <taxon>Campylobacterota</taxon>
        <taxon>Epsilonproteobacteria</taxon>
        <taxon>Campylobacterales</taxon>
        <taxon>Campylobacteraceae</taxon>
        <taxon>Campylobacter</taxon>
    </lineage>
</organism>
<evidence type="ECO:0000313" key="3">
    <source>
        <dbReference type="Proteomes" id="UP000556298"/>
    </source>
</evidence>
<accession>A0A7U8BI44</accession>
<sequence length="255" mass="30234">MKFLVINLSQAIDRRTHITNLLNKYNLDYEIINAFNGKDIDKQSYNNMVDYNKMILENKRKLGYGEIGCLLSHKFCLEKIASEDIKHAIIIEDDVFFDENLIDFIKEKDKFPSDLELLMLGHQRQVYTDTNFRIESPYSRRFCVDISDHKIRRLVGRGNGSYGYFITNRGAKKLLKYLERFFLPIDAVISNDKYVNIYAVFPVLITIHPNFINESSTQDNTSFLKKRNIFKKYFKKIFINLKYFIPSIKKLKKYE</sequence>
<dbReference type="GO" id="GO:0016740">
    <property type="term" value="F:transferase activity"/>
    <property type="evidence" value="ECO:0007669"/>
    <property type="project" value="UniProtKB-KW"/>
</dbReference>
<name>A0A7U8BI44_CAMLA</name>
<dbReference type="EMBL" id="AABYWZ010000037">
    <property type="protein sequence ID" value="EAJ5682225.1"/>
    <property type="molecule type" value="Genomic_DNA"/>
</dbReference>
<evidence type="ECO:0000259" key="1">
    <source>
        <dbReference type="Pfam" id="PF01755"/>
    </source>
</evidence>
<protein>
    <submittedName>
        <fullName evidence="2">Glycosyltransferase family 25 protein</fullName>
    </submittedName>
</protein>
<reference evidence="2 3" key="1">
    <citation type="submission" date="2018-05" db="EMBL/GenBank/DDBJ databases">
        <authorList>
            <consortium name="PulseNet: The National Subtyping Network for Foodborne Disease Surveillance"/>
            <person name="Tarr C.L."/>
            <person name="Trees E."/>
            <person name="Katz L.S."/>
            <person name="Carleton-Romer H.A."/>
            <person name="Stroika S."/>
            <person name="Kucerova Z."/>
            <person name="Roache K.F."/>
            <person name="Sabol A.L."/>
            <person name="Besser J."/>
            <person name="Gerner-Smidt P."/>
        </authorList>
    </citation>
    <scope>NUCLEOTIDE SEQUENCE [LARGE SCALE GENOMIC DNA]</scope>
    <source>
        <strain evidence="2 3">2016D-0268</strain>
    </source>
</reference>
<dbReference type="Proteomes" id="UP000556298">
    <property type="component" value="Unassembled WGS sequence"/>
</dbReference>